<dbReference type="PANTHER" id="PTHR43685:SF2">
    <property type="entry name" value="GLYCOSYLTRANSFERASE 2-LIKE DOMAIN-CONTAINING PROTEIN"/>
    <property type="match status" value="1"/>
</dbReference>
<protein>
    <submittedName>
        <fullName evidence="2">Glycosyltransferase like family 2</fullName>
        <ecNumber evidence="2">2.4.1.41</ecNumber>
    </submittedName>
</protein>
<keyword evidence="2" id="KW-0808">Transferase</keyword>
<accession>A0A0G3H567</accession>
<sequence>MDNSPSILGDTAGADPVDPRRSLVAVVERDTRAVTVLSGDEADPRAEILVREQGVTLAHVHLNGAGEFVERALAQTPDGLPHRGWTLGAGKDTHASAVVCTMGKNPVLPLAIKAVLGQTHDALEVIVVDNDPASGDVRRLLSGIDDHRLRIVDEPRRGLSAARNRGLRAAEGSDVVAFTDDDALVSPNWLSSMLDVFASAPAGEVGAVTGPAFAAELQSPSQRFFESRGGFPHGLEPVVWFVQPISPECARLGQPGDGGPLYPLATARVGAGVSMALSRAALQALGSFDECLGAGSPTRGGEDLDAFARVMRAGFAIVYTPDAVVHHVHRRDLAGLEKQTFGDGTGMVALLFKSLLHHPTELSALLRRIPAILARVKPGTDRMSGSEDDVPSVLSRKEVKGFLVGIPLYLQARGRRALAQVGIRR</sequence>
<dbReference type="KEGG" id="cted:CTEST_02100"/>
<feature type="domain" description="Glycosyltransferase 2-like" evidence="1">
    <location>
        <begin position="96"/>
        <end position="210"/>
    </location>
</feature>
<dbReference type="GO" id="GO:0004653">
    <property type="term" value="F:polypeptide N-acetylgalactosaminyltransferase activity"/>
    <property type="evidence" value="ECO:0007669"/>
    <property type="project" value="UniProtKB-EC"/>
</dbReference>
<dbReference type="InterPro" id="IPR050834">
    <property type="entry name" value="Glycosyltransf_2"/>
</dbReference>
<proteinExistence type="predicted"/>
<evidence type="ECO:0000259" key="1">
    <source>
        <dbReference type="Pfam" id="PF00535"/>
    </source>
</evidence>
<reference evidence="2 3" key="1">
    <citation type="journal article" date="2015" name="Genome Announc.">
        <title>Complete Genome Sequence of the Type Strain Corynebacterium testudinoris DSM 44614, Recovered from Necrotic Lesions in the Mouth of a Tortoise.</title>
        <authorList>
            <person name="Ruckert C."/>
            <person name="Kriete M."/>
            <person name="Jaenicke S."/>
            <person name="Winkler A."/>
            <person name="Tauch A."/>
        </authorList>
    </citation>
    <scope>NUCLEOTIDE SEQUENCE [LARGE SCALE GENOMIC DNA]</scope>
    <source>
        <strain evidence="2 3">DSM 44614</strain>
    </source>
</reference>
<evidence type="ECO:0000313" key="3">
    <source>
        <dbReference type="Proteomes" id="UP000035540"/>
    </source>
</evidence>
<name>A0A0G3H567_9CORY</name>
<dbReference type="Pfam" id="PF13641">
    <property type="entry name" value="Glyco_tranf_2_3"/>
    <property type="match status" value="1"/>
</dbReference>
<dbReference type="InterPro" id="IPR029044">
    <property type="entry name" value="Nucleotide-diphossugar_trans"/>
</dbReference>
<dbReference type="CDD" id="cd00761">
    <property type="entry name" value="Glyco_tranf_GTA_type"/>
    <property type="match status" value="1"/>
</dbReference>
<dbReference type="Proteomes" id="UP000035540">
    <property type="component" value="Chromosome"/>
</dbReference>
<dbReference type="EMBL" id="CP011545">
    <property type="protein sequence ID" value="AKK07875.1"/>
    <property type="molecule type" value="Genomic_DNA"/>
</dbReference>
<dbReference type="STRING" id="136857.CTEST_02100"/>
<gene>
    <name evidence="2" type="primary">exoM</name>
    <name evidence="2" type="ORF">CTEST_02100</name>
</gene>
<organism evidence="2 3">
    <name type="scientific">Corynebacterium testudinoris</name>
    <dbReference type="NCBI Taxonomy" id="136857"/>
    <lineage>
        <taxon>Bacteria</taxon>
        <taxon>Bacillati</taxon>
        <taxon>Actinomycetota</taxon>
        <taxon>Actinomycetes</taxon>
        <taxon>Mycobacteriales</taxon>
        <taxon>Corynebacteriaceae</taxon>
        <taxon>Corynebacterium</taxon>
    </lineage>
</organism>
<evidence type="ECO:0000313" key="2">
    <source>
        <dbReference type="EMBL" id="AKK07875.1"/>
    </source>
</evidence>
<dbReference type="PATRIC" id="fig|136857.5.peg.411"/>
<keyword evidence="3" id="KW-1185">Reference proteome</keyword>
<dbReference type="RefSeq" id="WP_052844270.1">
    <property type="nucleotide sequence ID" value="NZ_CP011545.1"/>
</dbReference>
<reference evidence="3" key="2">
    <citation type="submission" date="2015-05" db="EMBL/GenBank/DDBJ databases">
        <title>Complete genome sequence of Corynebacterium testudinoris DSM 44614, recovered from necrotic lesions in the mouth of a tortoise.</title>
        <authorList>
            <person name="Ruckert C."/>
            <person name="Albersmeier A."/>
            <person name="Winkler A."/>
            <person name="Tauch A."/>
        </authorList>
    </citation>
    <scope>NUCLEOTIDE SEQUENCE [LARGE SCALE GENOMIC DNA]</scope>
    <source>
        <strain evidence="3">DSM 44614</strain>
    </source>
</reference>
<dbReference type="Gene3D" id="3.90.550.10">
    <property type="entry name" value="Spore Coat Polysaccharide Biosynthesis Protein SpsA, Chain A"/>
    <property type="match status" value="1"/>
</dbReference>
<dbReference type="EC" id="2.4.1.41" evidence="2"/>
<dbReference type="SUPFAM" id="SSF53448">
    <property type="entry name" value="Nucleotide-diphospho-sugar transferases"/>
    <property type="match status" value="1"/>
</dbReference>
<dbReference type="PANTHER" id="PTHR43685">
    <property type="entry name" value="GLYCOSYLTRANSFERASE"/>
    <property type="match status" value="1"/>
</dbReference>
<dbReference type="AlphaFoldDB" id="A0A0G3H567"/>
<dbReference type="InterPro" id="IPR001173">
    <property type="entry name" value="Glyco_trans_2-like"/>
</dbReference>
<dbReference type="Pfam" id="PF00535">
    <property type="entry name" value="Glycos_transf_2"/>
    <property type="match status" value="1"/>
</dbReference>
<keyword evidence="2" id="KW-0328">Glycosyltransferase</keyword>